<comment type="caution">
    <text evidence="1">The sequence shown here is derived from an EMBL/GenBank/DDBJ whole genome shotgun (WGS) entry which is preliminary data.</text>
</comment>
<sequence length="123" mass="13715">MASLFGGLVAAESGRYLMLGWGVFWGIPKYCHPFNHGVLLEHEVSRRQLDSNILYSVEPVKDLGGRVMGPSRVKQGRNTNLNNDLKIVKTNETPFVGWRASDLTTSIDLSVLQERLTNMINLG</sequence>
<name>A0ABD1S564_9LAMI</name>
<dbReference type="AlphaFoldDB" id="A0ABD1S564"/>
<evidence type="ECO:0000313" key="1">
    <source>
        <dbReference type="EMBL" id="KAL2495891.1"/>
    </source>
</evidence>
<evidence type="ECO:0000313" key="2">
    <source>
        <dbReference type="Proteomes" id="UP001604277"/>
    </source>
</evidence>
<dbReference type="Proteomes" id="UP001604277">
    <property type="component" value="Unassembled WGS sequence"/>
</dbReference>
<accession>A0ABD1S564</accession>
<keyword evidence="2" id="KW-1185">Reference proteome</keyword>
<reference evidence="2" key="1">
    <citation type="submission" date="2024-07" db="EMBL/GenBank/DDBJ databases">
        <title>Two chromosome-level genome assemblies of Korean endemic species Abeliophyllum distichum and Forsythia ovata (Oleaceae).</title>
        <authorList>
            <person name="Jang H."/>
        </authorList>
    </citation>
    <scope>NUCLEOTIDE SEQUENCE [LARGE SCALE GENOMIC DNA]</scope>
</reference>
<dbReference type="EMBL" id="JBFOLJ010000011">
    <property type="protein sequence ID" value="KAL2495891.1"/>
    <property type="molecule type" value="Genomic_DNA"/>
</dbReference>
<gene>
    <name evidence="1" type="ORF">Fot_39648</name>
</gene>
<organism evidence="1 2">
    <name type="scientific">Forsythia ovata</name>
    <dbReference type="NCBI Taxonomy" id="205694"/>
    <lineage>
        <taxon>Eukaryota</taxon>
        <taxon>Viridiplantae</taxon>
        <taxon>Streptophyta</taxon>
        <taxon>Embryophyta</taxon>
        <taxon>Tracheophyta</taxon>
        <taxon>Spermatophyta</taxon>
        <taxon>Magnoliopsida</taxon>
        <taxon>eudicotyledons</taxon>
        <taxon>Gunneridae</taxon>
        <taxon>Pentapetalae</taxon>
        <taxon>asterids</taxon>
        <taxon>lamiids</taxon>
        <taxon>Lamiales</taxon>
        <taxon>Oleaceae</taxon>
        <taxon>Forsythieae</taxon>
        <taxon>Forsythia</taxon>
    </lineage>
</organism>
<protein>
    <submittedName>
        <fullName evidence="1">Uncharacterized protein</fullName>
    </submittedName>
</protein>
<proteinExistence type="predicted"/>